<protein>
    <recommendedName>
        <fullName evidence="2">DUF7144 domain-containing protein</fullName>
    </recommendedName>
</protein>
<keyword evidence="1" id="KW-1133">Transmembrane helix</keyword>
<dbReference type="Proteomes" id="UP000305778">
    <property type="component" value="Unassembled WGS sequence"/>
</dbReference>
<reference evidence="3 4" key="1">
    <citation type="submission" date="2019-04" db="EMBL/GenBank/DDBJ databases">
        <title>Streptomyces oryziradicis sp. nov., a novel actinomycete isolated from rhizosphere soil of rice (Oryza sativa L.).</title>
        <authorList>
            <person name="Li C."/>
        </authorList>
    </citation>
    <scope>NUCLEOTIDE SEQUENCE [LARGE SCALE GENOMIC DNA]</scope>
    <source>
        <strain evidence="3 4">NEAU-C40</strain>
    </source>
</reference>
<gene>
    <name evidence="3" type="ORF">FCI23_03355</name>
</gene>
<feature type="transmembrane region" description="Helical" evidence="1">
    <location>
        <begin position="21"/>
        <end position="49"/>
    </location>
</feature>
<feature type="transmembrane region" description="Helical" evidence="1">
    <location>
        <begin position="69"/>
        <end position="88"/>
    </location>
</feature>
<dbReference type="OrthoDB" id="4482242at2"/>
<dbReference type="EMBL" id="SUMC01000002">
    <property type="protein sequence ID" value="TKA13036.1"/>
    <property type="molecule type" value="Genomic_DNA"/>
</dbReference>
<dbReference type="AlphaFoldDB" id="A0A4U0SSQ1"/>
<evidence type="ECO:0000256" key="1">
    <source>
        <dbReference type="SAM" id="Phobius"/>
    </source>
</evidence>
<evidence type="ECO:0000259" key="2">
    <source>
        <dbReference type="Pfam" id="PF23636"/>
    </source>
</evidence>
<evidence type="ECO:0000313" key="3">
    <source>
        <dbReference type="EMBL" id="TKA13036.1"/>
    </source>
</evidence>
<accession>A0A4U0SSQ1</accession>
<comment type="caution">
    <text evidence="3">The sequence shown here is derived from an EMBL/GenBank/DDBJ whole genome shotgun (WGS) entry which is preliminary data.</text>
</comment>
<keyword evidence="1" id="KW-0812">Transmembrane</keyword>
<dbReference type="InterPro" id="IPR055568">
    <property type="entry name" value="DUF7144"/>
</dbReference>
<feature type="domain" description="DUF7144" evidence="2">
    <location>
        <begin position="25"/>
        <end position="138"/>
    </location>
</feature>
<feature type="transmembrane region" description="Helical" evidence="1">
    <location>
        <begin position="118"/>
        <end position="136"/>
    </location>
</feature>
<organism evidence="3 4">
    <name type="scientific">Actinacidiphila oryziradicis</name>
    <dbReference type="NCBI Taxonomy" id="2571141"/>
    <lineage>
        <taxon>Bacteria</taxon>
        <taxon>Bacillati</taxon>
        <taxon>Actinomycetota</taxon>
        <taxon>Actinomycetes</taxon>
        <taxon>Kitasatosporales</taxon>
        <taxon>Streptomycetaceae</taxon>
        <taxon>Actinacidiphila</taxon>
    </lineage>
</organism>
<feature type="transmembrane region" description="Helical" evidence="1">
    <location>
        <begin position="93"/>
        <end position="112"/>
    </location>
</feature>
<proteinExistence type="predicted"/>
<keyword evidence="4" id="KW-1185">Reference proteome</keyword>
<name>A0A4U0SSQ1_9ACTN</name>
<dbReference type="Pfam" id="PF23636">
    <property type="entry name" value="DUF7144"/>
    <property type="match status" value="1"/>
</dbReference>
<keyword evidence="1" id="KW-0472">Membrane</keyword>
<sequence>MTSHISGTGRGHAPRTTRTEFAAGWTVVAAVLMIFGGIMAIFEGVAAIAKDAVFIATPNYTFQFNLTSWGFIHIVLGALVAVAGFALLSGMLWARVVGVVLAGLSMLANFMWLPYAPVWAIVLIAVDAFIIWALCAPRTDAQV</sequence>
<dbReference type="RefSeq" id="WP_136721905.1">
    <property type="nucleotide sequence ID" value="NZ_JAOPYF010000229.1"/>
</dbReference>
<evidence type="ECO:0000313" key="4">
    <source>
        <dbReference type="Proteomes" id="UP000305778"/>
    </source>
</evidence>